<dbReference type="HOGENOM" id="CLU_004495_2_3_1"/>
<feature type="transmembrane region" description="Helical" evidence="6">
    <location>
        <begin position="305"/>
        <end position="331"/>
    </location>
</feature>
<dbReference type="KEGG" id="pgu:PGUG_04136"/>
<protein>
    <recommendedName>
        <fullName evidence="9">Amino acid permease/ SLC12A domain-containing protein</fullName>
    </recommendedName>
</protein>
<reference evidence="7 8" key="1">
    <citation type="journal article" date="2009" name="Nature">
        <title>Evolution of pathogenicity and sexual reproduction in eight Candida genomes.</title>
        <authorList>
            <person name="Butler G."/>
            <person name="Rasmussen M.D."/>
            <person name="Lin M.F."/>
            <person name="Santos M.A."/>
            <person name="Sakthikumar S."/>
            <person name="Munro C.A."/>
            <person name="Rheinbay E."/>
            <person name="Grabherr M."/>
            <person name="Forche A."/>
            <person name="Reedy J.L."/>
            <person name="Agrafioti I."/>
            <person name="Arnaud M.B."/>
            <person name="Bates S."/>
            <person name="Brown A.J."/>
            <person name="Brunke S."/>
            <person name="Costanzo M.C."/>
            <person name="Fitzpatrick D.A."/>
            <person name="de Groot P.W."/>
            <person name="Harris D."/>
            <person name="Hoyer L.L."/>
            <person name="Hube B."/>
            <person name="Klis F.M."/>
            <person name="Kodira C."/>
            <person name="Lennard N."/>
            <person name="Logue M.E."/>
            <person name="Martin R."/>
            <person name="Neiman A.M."/>
            <person name="Nikolaou E."/>
            <person name="Quail M.A."/>
            <person name="Quinn J."/>
            <person name="Santos M.C."/>
            <person name="Schmitzberger F.F."/>
            <person name="Sherlock G."/>
            <person name="Shah P."/>
            <person name="Silverstein K.A."/>
            <person name="Skrzypek M.S."/>
            <person name="Soll D."/>
            <person name="Staggs R."/>
            <person name="Stansfield I."/>
            <person name="Stumpf M.P."/>
            <person name="Sudbery P.E."/>
            <person name="Srikantha T."/>
            <person name="Zeng Q."/>
            <person name="Berman J."/>
            <person name="Berriman M."/>
            <person name="Heitman J."/>
            <person name="Gow N.A."/>
            <person name="Lorenz M.C."/>
            <person name="Birren B.W."/>
            <person name="Kellis M."/>
            <person name="Cuomo C.A."/>
        </authorList>
    </citation>
    <scope>NUCLEOTIDE SEQUENCE [LARGE SCALE GENOMIC DNA]</scope>
    <source>
        <strain evidence="8">ATCC 6260 / CBS 566 / DSM 6381 / JCM 1539 / NBRC 10279 / NRRL Y-324</strain>
    </source>
</reference>
<keyword evidence="5 6" id="KW-0472">Membrane</keyword>
<gene>
    <name evidence="7" type="ORF">PGUG_04136</name>
</gene>
<proteinExistence type="predicted"/>
<feature type="transmembrane region" description="Helical" evidence="6">
    <location>
        <begin position="367"/>
        <end position="385"/>
    </location>
</feature>
<accession>A5DLI5</accession>
<evidence type="ECO:0000256" key="3">
    <source>
        <dbReference type="ARBA" id="ARBA00022692"/>
    </source>
</evidence>
<dbReference type="OrthoDB" id="3257095at2759"/>
<dbReference type="RefSeq" id="XP_001483407.2">
    <property type="nucleotide sequence ID" value="XM_001483357.1"/>
</dbReference>
<feature type="transmembrane region" description="Helical" evidence="6">
    <location>
        <begin position="446"/>
        <end position="466"/>
    </location>
</feature>
<name>A5DLI5_PICGU</name>
<dbReference type="AlphaFoldDB" id="A5DLI5"/>
<feature type="transmembrane region" description="Helical" evidence="6">
    <location>
        <begin position="176"/>
        <end position="198"/>
    </location>
</feature>
<evidence type="ECO:0000313" key="7">
    <source>
        <dbReference type="EMBL" id="EDK40038.2"/>
    </source>
</evidence>
<keyword evidence="2" id="KW-0813">Transport</keyword>
<feature type="transmembrane region" description="Helical" evidence="6">
    <location>
        <begin position="478"/>
        <end position="499"/>
    </location>
</feature>
<feature type="transmembrane region" description="Helical" evidence="6">
    <location>
        <begin position="105"/>
        <end position="138"/>
    </location>
</feature>
<dbReference type="PANTHER" id="PTHR45649">
    <property type="entry name" value="AMINO-ACID PERMEASE BAT1"/>
    <property type="match status" value="1"/>
</dbReference>
<evidence type="ECO:0000256" key="1">
    <source>
        <dbReference type="ARBA" id="ARBA00004141"/>
    </source>
</evidence>
<dbReference type="VEuPathDB" id="FungiDB:PGUG_04136"/>
<keyword evidence="3 6" id="KW-0812">Transmembrane</keyword>
<sequence length="513" mass="56288">MSDKSPFTVEQTSITSEDGHLVKRFGLWTACGLQFSLICSALAIGTFLSTVVGVGGSPVFIYGFILAVFFDLIVCYSLAEIAAAYPHSSAQVHWTYCLAPDHAKSILSFFVGVLSCAGWIFACVSSTYIAASFILSLAIMYHPEFVAEKWHFYLIYMAVYLSGHLINAYGVRCLTWLTNGLVGVINIGTLFILIALLVKAHPKRSATYVFKELSNETGWSSNGLVFFLGLLPSIASITFYDCAAHMTDEIIQPEKNVPLVMVISNTVSALVAFLAAIVYMFCIVNEKNMEAPMGGLPIVQLMYDAFNSNALTTIGILFLILTFVGSTYLYYCSTSRLIWAFAKSNGLPFGQSFFGKVSPTFQSPINALYFTTIIGLIIGTIILGSSTALNAVLGSAMICINLSYIFPIACLMFKSSFSSSPRVRFPASEVVCVENKDLPYFSLGRFGLPMNIASVIWACFIMVWLNFPLYNPVTTSNMNYACAVLGTTFLVGIGLWFGYSRNHFKHDVNLKHI</sequence>
<dbReference type="GO" id="GO:0022857">
    <property type="term" value="F:transmembrane transporter activity"/>
    <property type="evidence" value="ECO:0007669"/>
    <property type="project" value="InterPro"/>
</dbReference>
<keyword evidence="4 6" id="KW-1133">Transmembrane helix</keyword>
<dbReference type="eggNOG" id="KOG1289">
    <property type="taxonomic scope" value="Eukaryota"/>
</dbReference>
<evidence type="ECO:0000256" key="4">
    <source>
        <dbReference type="ARBA" id="ARBA00022989"/>
    </source>
</evidence>
<feature type="transmembrane region" description="Helical" evidence="6">
    <location>
        <begin position="60"/>
        <end position="85"/>
    </location>
</feature>
<feature type="transmembrane region" description="Helical" evidence="6">
    <location>
        <begin position="391"/>
        <end position="413"/>
    </location>
</feature>
<dbReference type="EMBL" id="CH408159">
    <property type="protein sequence ID" value="EDK40038.2"/>
    <property type="molecule type" value="Genomic_DNA"/>
</dbReference>
<feature type="transmembrane region" description="Helical" evidence="6">
    <location>
        <begin position="150"/>
        <end position="170"/>
    </location>
</feature>
<dbReference type="PANTHER" id="PTHR45649:SF16">
    <property type="entry name" value="7-KETO 8-AMINOPELARGONIC ACID TRANSPORTER"/>
    <property type="match status" value="1"/>
</dbReference>
<dbReference type="OMA" id="CFIMVWL"/>
<evidence type="ECO:0000256" key="2">
    <source>
        <dbReference type="ARBA" id="ARBA00022448"/>
    </source>
</evidence>
<feature type="transmembrane region" description="Helical" evidence="6">
    <location>
        <begin position="219"/>
        <end position="240"/>
    </location>
</feature>
<dbReference type="InParanoid" id="A5DLI5"/>
<feature type="transmembrane region" description="Helical" evidence="6">
    <location>
        <begin position="25"/>
        <end position="48"/>
    </location>
</feature>
<dbReference type="Pfam" id="PF13520">
    <property type="entry name" value="AA_permease_2"/>
    <property type="match status" value="1"/>
</dbReference>
<organism evidence="7 8">
    <name type="scientific">Meyerozyma guilliermondii (strain ATCC 6260 / CBS 566 / DSM 6381 / JCM 1539 / NBRC 10279 / NRRL Y-324)</name>
    <name type="common">Yeast</name>
    <name type="synonym">Candida guilliermondii</name>
    <dbReference type="NCBI Taxonomy" id="294746"/>
    <lineage>
        <taxon>Eukaryota</taxon>
        <taxon>Fungi</taxon>
        <taxon>Dikarya</taxon>
        <taxon>Ascomycota</taxon>
        <taxon>Saccharomycotina</taxon>
        <taxon>Pichiomycetes</taxon>
        <taxon>Debaryomycetaceae</taxon>
        <taxon>Meyerozyma</taxon>
    </lineage>
</organism>
<dbReference type="Proteomes" id="UP000001997">
    <property type="component" value="Unassembled WGS sequence"/>
</dbReference>
<dbReference type="GO" id="GO:0016020">
    <property type="term" value="C:membrane"/>
    <property type="evidence" value="ECO:0007669"/>
    <property type="project" value="UniProtKB-SubCell"/>
</dbReference>
<evidence type="ECO:0000256" key="5">
    <source>
        <dbReference type="ARBA" id="ARBA00023136"/>
    </source>
</evidence>
<dbReference type="GeneID" id="5125314"/>
<dbReference type="InterPro" id="IPR002293">
    <property type="entry name" value="AA/rel_permease1"/>
</dbReference>
<dbReference type="PIRSF" id="PIRSF006060">
    <property type="entry name" value="AA_transporter"/>
    <property type="match status" value="1"/>
</dbReference>
<evidence type="ECO:0000256" key="6">
    <source>
        <dbReference type="SAM" id="Phobius"/>
    </source>
</evidence>
<feature type="transmembrane region" description="Helical" evidence="6">
    <location>
        <begin position="260"/>
        <end position="284"/>
    </location>
</feature>
<comment type="subcellular location">
    <subcellularLocation>
        <location evidence="1">Membrane</location>
        <topology evidence="1">Multi-pass membrane protein</topology>
    </subcellularLocation>
</comment>
<keyword evidence="8" id="KW-1185">Reference proteome</keyword>
<dbReference type="Gene3D" id="1.20.1740.10">
    <property type="entry name" value="Amino acid/polyamine transporter I"/>
    <property type="match status" value="1"/>
</dbReference>
<evidence type="ECO:0000313" key="8">
    <source>
        <dbReference type="Proteomes" id="UP000001997"/>
    </source>
</evidence>
<evidence type="ECO:0008006" key="9">
    <source>
        <dbReference type="Google" id="ProtNLM"/>
    </source>
</evidence>